<feature type="domain" description="tRNA(Ile)-lysidine/2-thiocytidine synthase N-terminal" evidence="1">
    <location>
        <begin position="22"/>
        <end position="95"/>
    </location>
</feature>
<protein>
    <submittedName>
        <fullName evidence="2">ATP-dependent sacrificial sulfur transferase LarE</fullName>
    </submittedName>
</protein>
<evidence type="ECO:0000313" key="2">
    <source>
        <dbReference type="EMBL" id="UJG41119.1"/>
    </source>
</evidence>
<organism evidence="2">
    <name type="scientific">Candidatus Heimdallarchaeum aukensis</name>
    <dbReference type="NCBI Taxonomy" id="2876573"/>
    <lineage>
        <taxon>Archaea</taxon>
        <taxon>Promethearchaeati</taxon>
        <taxon>Candidatus Heimdallarchaeota</taxon>
        <taxon>Candidatus Heimdallarchaeia (ex Rinke et al. 2021) (nom. nud.)</taxon>
        <taxon>Candidatus Heimdallarchaeales</taxon>
        <taxon>Candidatus Heimdallarchaeaceae</taxon>
        <taxon>Candidatus Heimdallarchaeum</taxon>
    </lineage>
</organism>
<dbReference type="InterPro" id="IPR005232">
    <property type="entry name" value="LarE"/>
</dbReference>
<dbReference type="AlphaFoldDB" id="A0A9Y1BMR5"/>
<dbReference type="PANTHER" id="PTHR43169:SF2">
    <property type="entry name" value="NAD_GMP SYNTHASE DOMAIN-CONTAINING PROTEIN"/>
    <property type="match status" value="1"/>
</dbReference>
<keyword evidence="2" id="KW-0808">Transferase</keyword>
<dbReference type="InterPro" id="IPR011063">
    <property type="entry name" value="TilS/TtcA_N"/>
</dbReference>
<reference evidence="2" key="1">
    <citation type="journal article" date="2022" name="Nat. Microbiol.">
        <title>Unique mobile elements and scalable gene flow at the prokaryote-eukaryote boundary revealed by circularized Asgard archaea genomes.</title>
        <authorList>
            <person name="Wu F."/>
            <person name="Speth D.R."/>
            <person name="Philosof A."/>
            <person name="Cremiere A."/>
            <person name="Narayanan A."/>
            <person name="Barco R.A."/>
            <person name="Connon S.A."/>
            <person name="Amend J.P."/>
            <person name="Antoshechkin I.A."/>
            <person name="Orphan V.J."/>
        </authorList>
    </citation>
    <scope>NUCLEOTIDE SEQUENCE</scope>
    <source>
        <strain evidence="2">PM71</strain>
    </source>
</reference>
<proteinExistence type="predicted"/>
<dbReference type="Gene3D" id="3.40.50.620">
    <property type="entry name" value="HUPs"/>
    <property type="match status" value="1"/>
</dbReference>
<dbReference type="GO" id="GO:0016783">
    <property type="term" value="F:sulfurtransferase activity"/>
    <property type="evidence" value="ECO:0007669"/>
    <property type="project" value="InterPro"/>
</dbReference>
<name>A0A9Y1BMR5_9ARCH</name>
<dbReference type="Proteomes" id="UP001201020">
    <property type="component" value="Chromosome"/>
</dbReference>
<sequence>MLMREEEQIWEKLTNFFADKSVVIAFSGGLDSTVLLEAALEKAKKVLAVFIKTDLIQNEDEEVVKEYTKKRNVELRIFRINLLDNKDVIKNDAIRCYYCKKTLFSKVKEEMSKENFDIVAEGTNFTDLSDYRPGLKAIKELEISSPFIEFGVSKEQIKKIAEYYSFPILKKGATTCLATRIAYNIEITKERLERIEEAEIFINNLVEVSSLRVRDHGDLARIEVNPSAIVKLVEPEIRKKIIETFNKKGFKYITLDLEGYVQGSMNREIQQDTKNE</sequence>
<dbReference type="InterPro" id="IPR052188">
    <property type="entry name" value="Ni-pincer_cofactor_biosynth"/>
</dbReference>
<accession>A0A9Y1BMR5</accession>
<dbReference type="CDD" id="cd01990">
    <property type="entry name" value="LarE-like"/>
    <property type="match status" value="1"/>
</dbReference>
<dbReference type="PANTHER" id="PTHR43169">
    <property type="entry name" value="EXSB FAMILY PROTEIN"/>
    <property type="match status" value="1"/>
</dbReference>
<dbReference type="EMBL" id="CP084166">
    <property type="protein sequence ID" value="UJG41119.1"/>
    <property type="molecule type" value="Genomic_DNA"/>
</dbReference>
<dbReference type="InterPro" id="IPR014729">
    <property type="entry name" value="Rossmann-like_a/b/a_fold"/>
</dbReference>
<evidence type="ECO:0000259" key="1">
    <source>
        <dbReference type="Pfam" id="PF01171"/>
    </source>
</evidence>
<dbReference type="SUPFAM" id="SSF52402">
    <property type="entry name" value="Adenine nucleotide alpha hydrolases-like"/>
    <property type="match status" value="1"/>
</dbReference>
<dbReference type="PIRSF" id="PIRSF006661">
    <property type="entry name" value="PP-lp_UCP006661"/>
    <property type="match status" value="1"/>
</dbReference>
<dbReference type="Pfam" id="PF01171">
    <property type="entry name" value="ATP_bind_3"/>
    <property type="match status" value="1"/>
</dbReference>
<dbReference type="NCBIfam" id="TIGR00268">
    <property type="entry name" value="ATP-dependent sacrificial sulfur transferase LarE"/>
    <property type="match status" value="1"/>
</dbReference>
<gene>
    <name evidence="2" type="primary">larE</name>
    <name evidence="2" type="ORF">K9W45_01340</name>
</gene>